<dbReference type="KEGG" id="bic:LMTR13_24085"/>
<keyword evidence="2" id="KW-1185">Reference proteome</keyword>
<evidence type="ECO:0000313" key="2">
    <source>
        <dbReference type="Proteomes" id="UP000092839"/>
    </source>
</evidence>
<sequence>MRTSLFSKKAHCGDDQRDDHQQYIAVISMSIKQLESHVASGCRLGRTMTKANHAGVYGSFEKSIRAAWLAKSTFSLADDDRSFRYILCQDGKRSRRLLK</sequence>
<dbReference type="AlphaFoldDB" id="A0A1B1UJ78"/>
<organism evidence="1 2">
    <name type="scientific">Bradyrhizobium icense</name>
    <dbReference type="NCBI Taxonomy" id="1274631"/>
    <lineage>
        <taxon>Bacteria</taxon>
        <taxon>Pseudomonadati</taxon>
        <taxon>Pseudomonadota</taxon>
        <taxon>Alphaproteobacteria</taxon>
        <taxon>Hyphomicrobiales</taxon>
        <taxon>Nitrobacteraceae</taxon>
        <taxon>Bradyrhizobium</taxon>
    </lineage>
</organism>
<evidence type="ECO:0000313" key="1">
    <source>
        <dbReference type="EMBL" id="ANW02784.1"/>
    </source>
</evidence>
<dbReference type="EMBL" id="CP016428">
    <property type="protein sequence ID" value="ANW02784.1"/>
    <property type="molecule type" value="Genomic_DNA"/>
</dbReference>
<dbReference type="Proteomes" id="UP000092839">
    <property type="component" value="Chromosome"/>
</dbReference>
<protein>
    <submittedName>
        <fullName evidence="1">Uncharacterized protein</fullName>
    </submittedName>
</protein>
<gene>
    <name evidence="1" type="ORF">LMTR13_24085</name>
</gene>
<accession>A0A1B1UJ78</accession>
<reference evidence="1 2" key="1">
    <citation type="submission" date="2016-07" db="EMBL/GenBank/DDBJ databases">
        <title>Complete genome sequence of Bradyrhizobium icense LMTR 13T, a potential inoculant strain isolated from lima bean (Phaseolus lunatus) in Peru.</title>
        <authorList>
            <person name="Ormeno-Orrillo E."/>
            <person name="Duran D."/>
            <person name="Rogel M.A."/>
            <person name="Rey L."/>
            <person name="Imperial J."/>
            <person name="Ruiz-Argueso T."/>
            <person name="Martinez-Romero E."/>
        </authorList>
    </citation>
    <scope>NUCLEOTIDE SEQUENCE [LARGE SCALE GENOMIC DNA]</scope>
    <source>
        <strain evidence="1 2">LMTR 13</strain>
    </source>
</reference>
<proteinExistence type="predicted"/>
<name>A0A1B1UJ78_9BRAD</name>